<comment type="caution">
    <text evidence="1">The sequence shown here is derived from an EMBL/GenBank/DDBJ whole genome shotgun (WGS) entry which is preliminary data.</text>
</comment>
<sequence>SEELARHRIRRGERILFKTENSSHVWQKDEFVEDFVFISDDAADFLV</sequence>
<feature type="non-terminal residue" evidence="1">
    <location>
        <position position="1"/>
    </location>
</feature>
<dbReference type="SUPFAM" id="SSF102198">
    <property type="entry name" value="Putative cyclase"/>
    <property type="match status" value="1"/>
</dbReference>
<feature type="non-terminal residue" evidence="1">
    <location>
        <position position="47"/>
    </location>
</feature>
<dbReference type="AlphaFoldDB" id="X1LG05"/>
<dbReference type="GO" id="GO:0004061">
    <property type="term" value="F:arylformamidase activity"/>
    <property type="evidence" value="ECO:0007669"/>
    <property type="project" value="InterPro"/>
</dbReference>
<name>X1LG05_9ZZZZ</name>
<proteinExistence type="predicted"/>
<dbReference type="InterPro" id="IPR037175">
    <property type="entry name" value="KFase_sf"/>
</dbReference>
<reference evidence="1" key="1">
    <citation type="journal article" date="2014" name="Front. Microbiol.">
        <title>High frequency of phylogenetically diverse reductive dehalogenase-homologous genes in deep subseafloor sedimentary metagenomes.</title>
        <authorList>
            <person name="Kawai M."/>
            <person name="Futagami T."/>
            <person name="Toyoda A."/>
            <person name="Takaki Y."/>
            <person name="Nishi S."/>
            <person name="Hori S."/>
            <person name="Arai W."/>
            <person name="Tsubouchi T."/>
            <person name="Morono Y."/>
            <person name="Uchiyama I."/>
            <person name="Ito T."/>
            <person name="Fujiyama A."/>
            <person name="Inagaki F."/>
            <person name="Takami H."/>
        </authorList>
    </citation>
    <scope>NUCLEOTIDE SEQUENCE</scope>
    <source>
        <strain evidence="1">Expedition CK06-06</strain>
    </source>
</reference>
<organism evidence="1">
    <name type="scientific">marine sediment metagenome</name>
    <dbReference type="NCBI Taxonomy" id="412755"/>
    <lineage>
        <taxon>unclassified sequences</taxon>
        <taxon>metagenomes</taxon>
        <taxon>ecological metagenomes</taxon>
    </lineage>
</organism>
<dbReference type="GO" id="GO:0019441">
    <property type="term" value="P:L-tryptophan catabolic process to kynurenine"/>
    <property type="evidence" value="ECO:0007669"/>
    <property type="project" value="InterPro"/>
</dbReference>
<accession>X1LG05</accession>
<evidence type="ECO:0000313" key="1">
    <source>
        <dbReference type="EMBL" id="GAH93068.1"/>
    </source>
</evidence>
<dbReference type="EMBL" id="BARU01049408">
    <property type="protein sequence ID" value="GAH93068.1"/>
    <property type="molecule type" value="Genomic_DNA"/>
</dbReference>
<protein>
    <submittedName>
        <fullName evidence="1">Uncharacterized protein</fullName>
    </submittedName>
</protein>
<gene>
    <name evidence="1" type="ORF">S03H2_72758</name>
</gene>